<reference evidence="8" key="1">
    <citation type="journal article" date="2013" name="Nat. Commun.">
        <title>Whole-genome sequencing of Oryza brachyantha reveals mechanisms underlying Oryza genome evolution.</title>
        <authorList>
            <person name="Chen J."/>
            <person name="Huang Q."/>
            <person name="Gao D."/>
            <person name="Wang J."/>
            <person name="Lang Y."/>
            <person name="Liu T."/>
            <person name="Li B."/>
            <person name="Bai Z."/>
            <person name="Luis Goicoechea J."/>
            <person name="Liang C."/>
            <person name="Chen C."/>
            <person name="Zhang W."/>
            <person name="Sun S."/>
            <person name="Liao Y."/>
            <person name="Zhang X."/>
            <person name="Yang L."/>
            <person name="Song C."/>
            <person name="Wang M."/>
            <person name="Shi J."/>
            <person name="Liu G."/>
            <person name="Liu J."/>
            <person name="Zhou H."/>
            <person name="Zhou W."/>
            <person name="Yu Q."/>
            <person name="An N."/>
            <person name="Chen Y."/>
            <person name="Cai Q."/>
            <person name="Wang B."/>
            <person name="Liu B."/>
            <person name="Min J."/>
            <person name="Huang Y."/>
            <person name="Wu H."/>
            <person name="Li Z."/>
            <person name="Zhang Y."/>
            <person name="Yin Y."/>
            <person name="Song W."/>
            <person name="Jiang J."/>
            <person name="Jackson S.A."/>
            <person name="Wing R.A."/>
            <person name="Wang J."/>
            <person name="Chen M."/>
        </authorList>
    </citation>
    <scope>NUCLEOTIDE SEQUENCE [LARGE SCALE GENOMIC DNA]</scope>
    <source>
        <strain evidence="8">cv. IRGC 101232</strain>
    </source>
</reference>
<dbReference type="EnsemblPlants" id="OB11G28150.1">
    <property type="protein sequence ID" value="OB11G28150.1"/>
    <property type="gene ID" value="OB11G28150"/>
</dbReference>
<evidence type="ECO:0000313" key="9">
    <source>
        <dbReference type="Proteomes" id="UP000006038"/>
    </source>
</evidence>
<dbReference type="Pfam" id="PF00134">
    <property type="entry name" value="Cyclin_N"/>
    <property type="match status" value="1"/>
</dbReference>
<keyword evidence="1" id="KW-0132">Cell division</keyword>
<reference evidence="8" key="2">
    <citation type="submission" date="2013-04" db="UniProtKB">
        <authorList>
            <consortium name="EnsemblPlants"/>
        </authorList>
    </citation>
    <scope>IDENTIFICATION</scope>
</reference>
<dbReference type="STRING" id="4533.J3NAH9"/>
<evidence type="ECO:0000256" key="6">
    <source>
        <dbReference type="SAM" id="SignalP"/>
    </source>
</evidence>
<dbReference type="CDD" id="cd20544">
    <property type="entry name" value="CYCLIN_AtCycD-like_rpt2"/>
    <property type="match status" value="1"/>
</dbReference>
<dbReference type="FunFam" id="1.10.472.10:FF:000259">
    <property type="entry name" value="Putative cyclin-D7-1"/>
    <property type="match status" value="1"/>
</dbReference>
<evidence type="ECO:0000259" key="7">
    <source>
        <dbReference type="SMART" id="SM00385"/>
    </source>
</evidence>
<dbReference type="PROSITE" id="PS00292">
    <property type="entry name" value="CYCLINS"/>
    <property type="match status" value="1"/>
</dbReference>
<sequence>MVHWWFATPLSLAFAWWFMHAALLQEPFDSTPPPPEQQQRRQLAVRTPDDDDEEEVMEYYKAKQRSYAPQRDYCFCLQQQQQQLQHGVSTARLKAVRYIIYAMGRLGLDASTAFNAVNYLDRFLSINCHLRWEEWMVEVVSVACLSLACKLDEVTIPSLHDLQMEEAMGHSFRPSTVGDMELTLLKALRWRLACVTPFSFLLPAAATAAAAASHILLRSLLDPSFLRFDASLLAASALVCTIHPQPHHLSAHVNRLIHPLRQTDHEVKECFNMMRELNLDLSNNPGRCTDQLWSPISVVPFQTDGTVNRSAVSRRLFGGLNPEVGDNTEEDKDSGLCTFVQEMK</sequence>
<dbReference type="eggNOG" id="KOG0656">
    <property type="taxonomic scope" value="Eukaryota"/>
</dbReference>
<evidence type="ECO:0000256" key="2">
    <source>
        <dbReference type="ARBA" id="ARBA00023127"/>
    </source>
</evidence>
<dbReference type="GO" id="GO:0051301">
    <property type="term" value="P:cell division"/>
    <property type="evidence" value="ECO:0007669"/>
    <property type="project" value="UniProtKB-KW"/>
</dbReference>
<name>J3NAH9_ORYBR</name>
<evidence type="ECO:0000313" key="8">
    <source>
        <dbReference type="EnsemblPlants" id="OB11G28150.1"/>
    </source>
</evidence>
<protein>
    <recommendedName>
        <fullName evidence="7">Cyclin-like domain-containing protein</fullName>
    </recommendedName>
</protein>
<keyword evidence="6" id="KW-0732">Signal</keyword>
<dbReference type="SMART" id="SM00385">
    <property type="entry name" value="CYCLIN"/>
    <property type="match status" value="1"/>
</dbReference>
<dbReference type="Gene3D" id="1.10.472.10">
    <property type="entry name" value="Cyclin-like"/>
    <property type="match status" value="2"/>
</dbReference>
<feature type="signal peptide" evidence="6">
    <location>
        <begin position="1"/>
        <end position="21"/>
    </location>
</feature>
<dbReference type="InterPro" id="IPR039361">
    <property type="entry name" value="Cyclin"/>
</dbReference>
<dbReference type="Proteomes" id="UP000006038">
    <property type="component" value="Chromosome 11"/>
</dbReference>
<dbReference type="InterPro" id="IPR004367">
    <property type="entry name" value="Cyclin_C-dom"/>
</dbReference>
<dbReference type="Pfam" id="PF02984">
    <property type="entry name" value="Cyclin_C"/>
    <property type="match status" value="1"/>
</dbReference>
<evidence type="ECO:0000256" key="1">
    <source>
        <dbReference type="ARBA" id="ARBA00022618"/>
    </source>
</evidence>
<dbReference type="SUPFAM" id="SSF47954">
    <property type="entry name" value="Cyclin-like"/>
    <property type="match status" value="2"/>
</dbReference>
<feature type="region of interest" description="Disordered" evidence="5">
    <location>
        <begin position="28"/>
        <end position="51"/>
    </location>
</feature>
<evidence type="ECO:0000256" key="4">
    <source>
        <dbReference type="RuleBase" id="RU000383"/>
    </source>
</evidence>
<dbReference type="HOGENOM" id="CLU_052253_0_0_1"/>
<proteinExistence type="inferred from homology"/>
<evidence type="ECO:0000256" key="3">
    <source>
        <dbReference type="ARBA" id="ARBA00023306"/>
    </source>
</evidence>
<dbReference type="PANTHER" id="PTHR10177">
    <property type="entry name" value="CYCLINS"/>
    <property type="match status" value="1"/>
</dbReference>
<dbReference type="InterPro" id="IPR006671">
    <property type="entry name" value="Cyclin_N"/>
</dbReference>
<keyword evidence="2 4" id="KW-0195">Cyclin</keyword>
<comment type="similarity">
    <text evidence="4">Belongs to the cyclin family.</text>
</comment>
<dbReference type="InterPro" id="IPR036915">
    <property type="entry name" value="Cyclin-like_sf"/>
</dbReference>
<organism evidence="8">
    <name type="scientific">Oryza brachyantha</name>
    <name type="common">malo sina</name>
    <dbReference type="NCBI Taxonomy" id="4533"/>
    <lineage>
        <taxon>Eukaryota</taxon>
        <taxon>Viridiplantae</taxon>
        <taxon>Streptophyta</taxon>
        <taxon>Embryophyta</taxon>
        <taxon>Tracheophyta</taxon>
        <taxon>Spermatophyta</taxon>
        <taxon>Magnoliopsida</taxon>
        <taxon>Liliopsida</taxon>
        <taxon>Poales</taxon>
        <taxon>Poaceae</taxon>
        <taxon>BOP clade</taxon>
        <taxon>Oryzoideae</taxon>
        <taxon>Oryzeae</taxon>
        <taxon>Oryzinae</taxon>
        <taxon>Oryza</taxon>
    </lineage>
</organism>
<dbReference type="InterPro" id="IPR013763">
    <property type="entry name" value="Cyclin-like_dom"/>
</dbReference>
<dbReference type="InterPro" id="IPR048258">
    <property type="entry name" value="Cyclins_cyclin-box"/>
</dbReference>
<dbReference type="Gramene" id="OB11G28150.1">
    <property type="protein sequence ID" value="OB11G28150.1"/>
    <property type="gene ID" value="OB11G28150"/>
</dbReference>
<accession>J3NAH9</accession>
<dbReference type="OMA" id="AFESTDH"/>
<keyword evidence="9" id="KW-1185">Reference proteome</keyword>
<dbReference type="AlphaFoldDB" id="J3NAH9"/>
<feature type="domain" description="Cyclin-like" evidence="7">
    <location>
        <begin position="97"/>
        <end position="186"/>
    </location>
</feature>
<keyword evidence="3" id="KW-0131">Cell cycle</keyword>
<feature type="chain" id="PRO_5003774804" description="Cyclin-like domain-containing protein" evidence="6">
    <location>
        <begin position="22"/>
        <end position="344"/>
    </location>
</feature>
<evidence type="ECO:0000256" key="5">
    <source>
        <dbReference type="SAM" id="MobiDB-lite"/>
    </source>
</evidence>